<dbReference type="InterPro" id="IPR056002">
    <property type="entry name" value="DUF7580"/>
</dbReference>
<dbReference type="PANTHER" id="PTHR35186:SF4">
    <property type="entry name" value="PRION-INHIBITION AND PROPAGATION HELO DOMAIN-CONTAINING PROTEIN"/>
    <property type="match status" value="1"/>
</dbReference>
<dbReference type="EMBL" id="JAPWDO010000005">
    <property type="protein sequence ID" value="KAJ5471026.1"/>
    <property type="molecule type" value="Genomic_DNA"/>
</dbReference>
<feature type="compositionally biased region" description="Low complexity" evidence="1">
    <location>
        <begin position="292"/>
        <end position="301"/>
    </location>
</feature>
<protein>
    <recommendedName>
        <fullName evidence="2">DUF7580 domain-containing protein</fullName>
    </recommendedName>
</protein>
<dbReference type="Pfam" id="PF24476">
    <property type="entry name" value="DUF7580"/>
    <property type="match status" value="1"/>
</dbReference>
<accession>A0A9W9WP82</accession>
<comment type="caution">
    <text evidence="3">The sequence shown here is derived from an EMBL/GenBank/DDBJ whole genome shotgun (WGS) entry which is preliminary data.</text>
</comment>
<evidence type="ECO:0000256" key="1">
    <source>
        <dbReference type="SAM" id="MobiDB-lite"/>
    </source>
</evidence>
<dbReference type="Proteomes" id="UP001147760">
    <property type="component" value="Unassembled WGS sequence"/>
</dbReference>
<evidence type="ECO:0000313" key="3">
    <source>
        <dbReference type="EMBL" id="KAJ5471026.1"/>
    </source>
</evidence>
<feature type="domain" description="DUF7580" evidence="2">
    <location>
        <begin position="174"/>
        <end position="483"/>
    </location>
</feature>
<dbReference type="PANTHER" id="PTHR35186">
    <property type="entry name" value="ANK_REP_REGION DOMAIN-CONTAINING PROTEIN"/>
    <property type="match status" value="1"/>
</dbReference>
<name>A0A9W9WP82_9EURO</name>
<organism evidence="3 4">
    <name type="scientific">Penicillium desertorum</name>
    <dbReference type="NCBI Taxonomy" id="1303715"/>
    <lineage>
        <taxon>Eukaryota</taxon>
        <taxon>Fungi</taxon>
        <taxon>Dikarya</taxon>
        <taxon>Ascomycota</taxon>
        <taxon>Pezizomycotina</taxon>
        <taxon>Eurotiomycetes</taxon>
        <taxon>Eurotiomycetidae</taxon>
        <taxon>Eurotiales</taxon>
        <taxon>Aspergillaceae</taxon>
        <taxon>Penicillium</taxon>
    </lineage>
</organism>
<dbReference type="AlphaFoldDB" id="A0A9W9WP82"/>
<evidence type="ECO:0000259" key="2">
    <source>
        <dbReference type="Pfam" id="PF24476"/>
    </source>
</evidence>
<gene>
    <name evidence="3" type="ORF">N7530_008383</name>
</gene>
<keyword evidence="4" id="KW-1185">Reference proteome</keyword>
<reference evidence="3" key="1">
    <citation type="submission" date="2022-12" db="EMBL/GenBank/DDBJ databases">
        <authorList>
            <person name="Petersen C."/>
        </authorList>
    </citation>
    <scope>NUCLEOTIDE SEQUENCE</scope>
    <source>
        <strain evidence="3">IBT 17660</strain>
    </source>
</reference>
<feature type="region of interest" description="Disordered" evidence="1">
    <location>
        <begin position="251"/>
        <end position="302"/>
    </location>
</feature>
<evidence type="ECO:0000313" key="4">
    <source>
        <dbReference type="Proteomes" id="UP001147760"/>
    </source>
</evidence>
<reference evidence="3" key="2">
    <citation type="journal article" date="2023" name="IMA Fungus">
        <title>Comparative genomic study of the Penicillium genus elucidates a diverse pangenome and 15 lateral gene transfer events.</title>
        <authorList>
            <person name="Petersen C."/>
            <person name="Sorensen T."/>
            <person name="Nielsen M.R."/>
            <person name="Sondergaard T.E."/>
            <person name="Sorensen J.L."/>
            <person name="Fitzpatrick D.A."/>
            <person name="Frisvad J.C."/>
            <person name="Nielsen K.L."/>
        </authorList>
    </citation>
    <scope>NUCLEOTIDE SEQUENCE</scope>
    <source>
        <strain evidence="3">IBT 17660</strain>
    </source>
</reference>
<sequence>MAEVAGLVLGGIPLAIWALEKYIEPLEDYHRYHRSIESFRADLIVQNRHLQTTFCSIGLDREPSMEELRECFETKFSSISRELMSIVQRMDDVTAGLMKNLDIDVNGKPDTLPDRAQWEWRRVKHALSASKRKKVIEDLRNWNKDLERCVEKPEVPAEDDSGKVRDLKRRFNIQRSDSIRNCLSSLHRALESGFCCACSPPHQAAIDLDWAAYESDTAKPLKVAVSYGTISHLPGSWRKLQVTSCAPRKMVSSVPRLPSPSPPPARALSPPRSFLGIKFRPRSRTPSPLPTPSDSSLASTAVSTPESTEISNLCAIVGAECNPWTLAGFLKDPDMDQDRQFSFDHSKTDVCKIIKAVPLKSLLSSQQSAQQQSPYTSLSLKQRLGIAASTAWSVLHLSGSPWLGNHWDEKQAIIFLESMQGKREVLSRNPCASCVFPSPTTPAEPPTNEFSHIIPNRTVFALGILLIELCINKSFAEIRQTNGSAIPASLLDDYQTAVIMLDEVYRTAGDSYGDATTRNSTTL</sequence>
<proteinExistence type="predicted"/>
<dbReference type="OrthoDB" id="3565018at2759"/>